<organism evidence="2 3">
    <name type="scientific">Streptomyces aurantiacus JA 4570</name>
    <dbReference type="NCBI Taxonomy" id="1286094"/>
    <lineage>
        <taxon>Bacteria</taxon>
        <taxon>Bacillati</taxon>
        <taxon>Actinomycetota</taxon>
        <taxon>Actinomycetes</taxon>
        <taxon>Kitasatosporales</taxon>
        <taxon>Streptomycetaceae</taxon>
        <taxon>Streptomyces</taxon>
        <taxon>Streptomyces aurantiacus group</taxon>
    </lineage>
</organism>
<name>S3ZJ43_9ACTN</name>
<evidence type="ECO:0000256" key="1">
    <source>
        <dbReference type="SAM" id="MobiDB-lite"/>
    </source>
</evidence>
<dbReference type="EMBL" id="AOPZ01000176">
    <property type="protein sequence ID" value="EPH43203.1"/>
    <property type="molecule type" value="Genomic_DNA"/>
</dbReference>
<accession>S3ZJ43</accession>
<feature type="region of interest" description="Disordered" evidence="1">
    <location>
        <begin position="25"/>
        <end position="48"/>
    </location>
</feature>
<keyword evidence="3" id="KW-1185">Reference proteome</keyword>
<protein>
    <submittedName>
        <fullName evidence="2">Uncharacterized protein</fullName>
    </submittedName>
</protein>
<evidence type="ECO:0000313" key="3">
    <source>
        <dbReference type="Proteomes" id="UP000014629"/>
    </source>
</evidence>
<reference evidence="2 3" key="1">
    <citation type="submission" date="2013-02" db="EMBL/GenBank/DDBJ databases">
        <title>Draft Genome Sequence of Streptomyces aurantiacus, Which Produces Setomimycin.</title>
        <authorList>
            <person name="Gruening B.A."/>
            <person name="Praeg A."/>
            <person name="Erxleben A."/>
            <person name="Guenther S."/>
            <person name="Mueller M."/>
        </authorList>
    </citation>
    <scope>NUCLEOTIDE SEQUENCE [LARGE SCALE GENOMIC DNA]</scope>
    <source>
        <strain evidence="2 3">JA 4570</strain>
    </source>
</reference>
<proteinExistence type="predicted"/>
<dbReference type="PATRIC" id="fig|1286094.4.peg.3692"/>
<gene>
    <name evidence="2" type="ORF">STRAU_3733</name>
</gene>
<evidence type="ECO:0000313" key="2">
    <source>
        <dbReference type="EMBL" id="EPH43203.1"/>
    </source>
</evidence>
<dbReference type="AlphaFoldDB" id="S3ZJ43"/>
<sequence length="48" mass="5109">MENGFRPRPLWTGADDRRLGIVPTARAGPWSSHSAVNDGCIPSSAITS</sequence>
<comment type="caution">
    <text evidence="2">The sequence shown here is derived from an EMBL/GenBank/DDBJ whole genome shotgun (WGS) entry which is preliminary data.</text>
</comment>
<dbReference type="Proteomes" id="UP000014629">
    <property type="component" value="Unassembled WGS sequence"/>
</dbReference>